<evidence type="ECO:0000256" key="3">
    <source>
        <dbReference type="ARBA" id="ARBA00022525"/>
    </source>
</evidence>
<accession>A0A9N8VM69</accession>
<evidence type="ECO:0000259" key="4">
    <source>
        <dbReference type="Pfam" id="PF20147"/>
    </source>
</evidence>
<comment type="caution">
    <text evidence="5">The sequence shown here is derived from an EMBL/GenBank/DDBJ whole genome shotgun (WGS) entry which is preliminary data.</text>
</comment>
<organism evidence="5 6">
    <name type="scientific">Paraglomus occultum</name>
    <dbReference type="NCBI Taxonomy" id="144539"/>
    <lineage>
        <taxon>Eukaryota</taxon>
        <taxon>Fungi</taxon>
        <taxon>Fungi incertae sedis</taxon>
        <taxon>Mucoromycota</taxon>
        <taxon>Glomeromycotina</taxon>
        <taxon>Glomeromycetes</taxon>
        <taxon>Paraglomerales</taxon>
        <taxon>Paraglomeraceae</taxon>
        <taxon>Paraglomus</taxon>
    </lineage>
</organism>
<name>A0A9N8VM69_9GLOM</name>
<proteinExistence type="predicted"/>
<dbReference type="Pfam" id="PF20147">
    <property type="entry name" value="Crinkler"/>
    <property type="match status" value="1"/>
</dbReference>
<keyword evidence="6" id="KW-1185">Reference proteome</keyword>
<dbReference type="Proteomes" id="UP000789572">
    <property type="component" value="Unassembled WGS sequence"/>
</dbReference>
<evidence type="ECO:0000256" key="1">
    <source>
        <dbReference type="ARBA" id="ARBA00004340"/>
    </source>
</evidence>
<dbReference type="AlphaFoldDB" id="A0A9N8VM69"/>
<reference evidence="5" key="1">
    <citation type="submission" date="2021-06" db="EMBL/GenBank/DDBJ databases">
        <authorList>
            <person name="Kallberg Y."/>
            <person name="Tangrot J."/>
            <person name="Rosling A."/>
        </authorList>
    </citation>
    <scope>NUCLEOTIDE SEQUENCE</scope>
    <source>
        <strain evidence="5">IA702</strain>
    </source>
</reference>
<evidence type="ECO:0000313" key="6">
    <source>
        <dbReference type="Proteomes" id="UP000789572"/>
    </source>
</evidence>
<dbReference type="GO" id="GO:0005576">
    <property type="term" value="C:extracellular region"/>
    <property type="evidence" value="ECO:0007669"/>
    <property type="project" value="UniProtKB-SubCell"/>
</dbReference>
<dbReference type="InterPro" id="IPR045379">
    <property type="entry name" value="Crinkler_N"/>
</dbReference>
<sequence>MEGEPTEKAFAADIEKSKTVSHLRKLIWEERQHTFSNVDATELTLWAVSVPIGDGTMQIDLAEAEKRRLLPRSKIANTISDNDLTDESFYIVIEPPTVSLKRTFEDEEGNETHRWLCSLEENQEKLNKQILKSQHTITSAINIGNRVAKEGAVGLQFFNESPLLLWKYWAMFRECRLSSQNKKLSMTCSKEADTQEKFNKFFALILMQQNPWVLHDASTKNYLKDPTAKIDIAILDGNIPLWPQLVSAIELKHNLVSDHHEALGQLVVVDRFGHMFDFQQDRKFAIGAIASDSHIEFIHMTGDINSKVLGYVSPEDERHLVDRIGDKFKFKSLISRRPIPSDQGTFVAVVTDHYNEKAVFKASTDDDEHIILENLAILEFLK</sequence>
<dbReference type="EMBL" id="CAJVPJ010000025">
    <property type="protein sequence ID" value="CAG8459535.1"/>
    <property type="molecule type" value="Genomic_DNA"/>
</dbReference>
<protein>
    <submittedName>
        <fullName evidence="5">6218_t:CDS:1</fullName>
    </submittedName>
</protein>
<dbReference type="OrthoDB" id="2673191at2759"/>
<evidence type="ECO:0000313" key="5">
    <source>
        <dbReference type="EMBL" id="CAG8459535.1"/>
    </source>
</evidence>
<evidence type="ECO:0000256" key="2">
    <source>
        <dbReference type="ARBA" id="ARBA00004613"/>
    </source>
</evidence>
<comment type="subcellular location">
    <subcellularLocation>
        <location evidence="1">Host cell</location>
    </subcellularLocation>
    <subcellularLocation>
        <location evidence="2">Secreted</location>
    </subcellularLocation>
</comment>
<keyword evidence="3" id="KW-0964">Secreted</keyword>
<dbReference type="GO" id="GO:0043657">
    <property type="term" value="C:host cell"/>
    <property type="evidence" value="ECO:0007669"/>
    <property type="project" value="UniProtKB-SubCell"/>
</dbReference>
<feature type="domain" description="Crinkler effector protein N-terminal" evidence="4">
    <location>
        <begin position="2"/>
        <end position="85"/>
    </location>
</feature>
<gene>
    <name evidence="5" type="ORF">POCULU_LOCUS485</name>
</gene>